<evidence type="ECO:0000313" key="1">
    <source>
        <dbReference type="EMBL" id="KAK9127988.1"/>
    </source>
</evidence>
<protein>
    <submittedName>
        <fullName evidence="1">Uncharacterized protein</fullName>
    </submittedName>
</protein>
<proteinExistence type="predicted"/>
<keyword evidence="2" id="KW-1185">Reference proteome</keyword>
<name>A0AAP0P2H0_9MAGN</name>
<reference evidence="1 2" key="1">
    <citation type="submission" date="2024-01" db="EMBL/GenBank/DDBJ databases">
        <title>Genome assemblies of Stephania.</title>
        <authorList>
            <person name="Yang L."/>
        </authorList>
    </citation>
    <scope>NUCLEOTIDE SEQUENCE [LARGE SCALE GENOMIC DNA]</scope>
    <source>
        <strain evidence="1">YNDBR</strain>
        <tissue evidence="1">Leaf</tissue>
    </source>
</reference>
<evidence type="ECO:0000313" key="2">
    <source>
        <dbReference type="Proteomes" id="UP001420932"/>
    </source>
</evidence>
<dbReference type="EMBL" id="JBBNAF010000007">
    <property type="protein sequence ID" value="KAK9127988.1"/>
    <property type="molecule type" value="Genomic_DNA"/>
</dbReference>
<dbReference type="Proteomes" id="UP001420932">
    <property type="component" value="Unassembled WGS sequence"/>
</dbReference>
<sequence length="246" mass="28278">MSKAVKFVIAIVRSPDSPLPIYVQDSERIEMSFVRIEVEQVLEEEANELQQAFTNKQEQEHTMLQVLMRVEKEQRITEDARISAEQNVAAQKSTANVLQKYEDTTDSIVQMEERLIIAQSTSEATLLYQTGSVKEHQFPREPLSKEVQLIRGENENFNMKAETMTVEEVKRQRSKATTNEKIAVPIELCEIVGRSFTFKLKLTNYNLASGNENFTVLSICREENGNNFRHNEIASKNSSIGYFYEK</sequence>
<accession>A0AAP0P2H0</accession>
<organism evidence="1 2">
    <name type="scientific">Stephania yunnanensis</name>
    <dbReference type="NCBI Taxonomy" id="152371"/>
    <lineage>
        <taxon>Eukaryota</taxon>
        <taxon>Viridiplantae</taxon>
        <taxon>Streptophyta</taxon>
        <taxon>Embryophyta</taxon>
        <taxon>Tracheophyta</taxon>
        <taxon>Spermatophyta</taxon>
        <taxon>Magnoliopsida</taxon>
        <taxon>Ranunculales</taxon>
        <taxon>Menispermaceae</taxon>
        <taxon>Menispermoideae</taxon>
        <taxon>Cissampelideae</taxon>
        <taxon>Stephania</taxon>
    </lineage>
</organism>
<gene>
    <name evidence="1" type="ORF">Syun_016785</name>
</gene>
<comment type="caution">
    <text evidence="1">The sequence shown here is derived from an EMBL/GenBank/DDBJ whole genome shotgun (WGS) entry which is preliminary data.</text>
</comment>
<dbReference type="AlphaFoldDB" id="A0AAP0P2H0"/>